<name>A0ACC4E7T3_PURLI</name>
<proteinExistence type="predicted"/>
<protein>
    <submittedName>
        <fullName evidence="1">Uncharacterized protein</fullName>
    </submittedName>
</protein>
<dbReference type="EMBL" id="JBGNUJ010000002">
    <property type="protein sequence ID" value="KAL3964711.1"/>
    <property type="molecule type" value="Genomic_DNA"/>
</dbReference>
<evidence type="ECO:0000313" key="1">
    <source>
        <dbReference type="EMBL" id="KAL3964711.1"/>
    </source>
</evidence>
<organism evidence="1 2">
    <name type="scientific">Purpureocillium lilacinum</name>
    <name type="common">Paecilomyces lilacinus</name>
    <dbReference type="NCBI Taxonomy" id="33203"/>
    <lineage>
        <taxon>Eukaryota</taxon>
        <taxon>Fungi</taxon>
        <taxon>Dikarya</taxon>
        <taxon>Ascomycota</taxon>
        <taxon>Pezizomycotina</taxon>
        <taxon>Sordariomycetes</taxon>
        <taxon>Hypocreomycetidae</taxon>
        <taxon>Hypocreales</taxon>
        <taxon>Ophiocordycipitaceae</taxon>
        <taxon>Purpureocillium</taxon>
    </lineage>
</organism>
<accession>A0ACC4E7T3</accession>
<gene>
    <name evidence="1" type="ORF">ACCO45_001715</name>
</gene>
<reference evidence="1" key="1">
    <citation type="submission" date="2024-12" db="EMBL/GenBank/DDBJ databases">
        <title>Comparative genomics and development of molecular markers within Purpureocillium lilacinum and among Purpureocillium species.</title>
        <authorList>
            <person name="Yeh Z.-Y."/>
            <person name="Ni N.-T."/>
            <person name="Lo P.-H."/>
            <person name="Mushyakhwo K."/>
            <person name="Lin C.-F."/>
            <person name="Nai Y.-S."/>
        </authorList>
    </citation>
    <scope>NUCLEOTIDE SEQUENCE</scope>
    <source>
        <strain evidence="1">NCHU-NPUST-175</strain>
    </source>
</reference>
<sequence length="302" mass="33908">MSQEPPSSLAADRPRRASTARNTPVPEFKQPQKRTRRPAPGVVSTTNSGGNSAVGKRKAAPRKKARMKKEKGQVTEAETEMEEVDDEGNPIDPDEPRYCLCNRVSFGTMIQCDNDNCKHEWFHLECVGLTDVPARTTKWYCPDCRKTLNIGEKGEVSARGVRKRGSCRTRGVRDFITNFYRISDVYDANEQWIGSFTKDAQVTMGTAKANTEQGIRELRANMWTAVRQRRHCAFKAFPGRFQAAGSGGPAEGEVMLYGDVTQWLKSAEAGADPLVIPWAAHLVVRKENDAWKLAQYRVWLQK</sequence>
<comment type="caution">
    <text evidence="1">The sequence shown here is derived from an EMBL/GenBank/DDBJ whole genome shotgun (WGS) entry which is preliminary data.</text>
</comment>
<keyword evidence="2" id="KW-1185">Reference proteome</keyword>
<dbReference type="Proteomes" id="UP001638806">
    <property type="component" value="Unassembled WGS sequence"/>
</dbReference>
<evidence type="ECO:0000313" key="2">
    <source>
        <dbReference type="Proteomes" id="UP001638806"/>
    </source>
</evidence>